<dbReference type="Proteomes" id="UP000005435">
    <property type="component" value="Chromosome"/>
</dbReference>
<reference evidence="1 2" key="2">
    <citation type="journal article" date="2012" name="Stand. Genomic Sci.">
        <title>Complete Genome Sequence of Clostridium clariflavum DSM 19732.</title>
        <authorList>
            <person name="Izquierdo J.A."/>
            <person name="Goodwin L."/>
            <person name="Davenport K.W."/>
            <person name="Teshima H."/>
            <person name="Bruce D."/>
            <person name="Detter C."/>
            <person name="Tapia R."/>
            <person name="Han S."/>
            <person name="Land M."/>
            <person name="Hauser L."/>
            <person name="Jeffries C.D."/>
            <person name="Han J."/>
            <person name="Pitluck S."/>
            <person name="Nolan M."/>
            <person name="Chen A."/>
            <person name="Huntemann M."/>
            <person name="Mavromatis K."/>
            <person name="Mikhailova N."/>
            <person name="Liolios K."/>
            <person name="Woyke T."/>
            <person name="Lynd L.R."/>
        </authorList>
    </citation>
    <scope>NUCLEOTIDE SEQUENCE [LARGE SCALE GENOMIC DNA]</scope>
    <source>
        <strain evidence="2">DSM 19732 / NBRC 101661 / EBR45</strain>
    </source>
</reference>
<gene>
    <name evidence="1" type="ordered locus">Clocl_4067</name>
</gene>
<evidence type="ECO:0008006" key="3">
    <source>
        <dbReference type="Google" id="ProtNLM"/>
    </source>
</evidence>
<organism evidence="1 2">
    <name type="scientific">Acetivibrio clariflavus (strain DSM 19732 / NBRC 101661 / EBR45)</name>
    <name type="common">Clostridium clariflavum</name>
    <dbReference type="NCBI Taxonomy" id="720554"/>
    <lineage>
        <taxon>Bacteria</taxon>
        <taxon>Bacillati</taxon>
        <taxon>Bacillota</taxon>
        <taxon>Clostridia</taxon>
        <taxon>Eubacteriales</taxon>
        <taxon>Oscillospiraceae</taxon>
        <taxon>Acetivibrio</taxon>
    </lineage>
</organism>
<dbReference type="KEGG" id="ccl:Clocl_4067"/>
<evidence type="ECO:0000313" key="2">
    <source>
        <dbReference type="Proteomes" id="UP000005435"/>
    </source>
</evidence>
<accession>G8LSZ0</accession>
<evidence type="ECO:0000313" key="1">
    <source>
        <dbReference type="EMBL" id="AEV70503.1"/>
    </source>
</evidence>
<dbReference type="AlphaFoldDB" id="G8LSZ0"/>
<dbReference type="eggNOG" id="ENOG5033NR6">
    <property type="taxonomic scope" value="Bacteria"/>
</dbReference>
<name>G8LSZ0_ACECE</name>
<dbReference type="RefSeq" id="WP_014257002.1">
    <property type="nucleotide sequence ID" value="NC_016627.1"/>
</dbReference>
<dbReference type="OrthoDB" id="2047045at2"/>
<protein>
    <recommendedName>
        <fullName evidence="3">SpoIIAA-like</fullName>
    </recommendedName>
</protein>
<reference evidence="2" key="1">
    <citation type="submission" date="2011-12" db="EMBL/GenBank/DDBJ databases">
        <title>Complete sequence of Clostridium clariflavum DSM 19732.</title>
        <authorList>
            <consortium name="US DOE Joint Genome Institute"/>
            <person name="Lucas S."/>
            <person name="Han J."/>
            <person name="Lapidus A."/>
            <person name="Cheng J.-F."/>
            <person name="Goodwin L."/>
            <person name="Pitluck S."/>
            <person name="Peters L."/>
            <person name="Teshima H."/>
            <person name="Detter J.C."/>
            <person name="Han C."/>
            <person name="Tapia R."/>
            <person name="Land M."/>
            <person name="Hauser L."/>
            <person name="Kyrpides N."/>
            <person name="Ivanova N."/>
            <person name="Pagani I."/>
            <person name="Kitzmiller T."/>
            <person name="Lynd L."/>
            <person name="Izquierdo J."/>
            <person name="Woyke T."/>
        </authorList>
    </citation>
    <scope>NUCLEOTIDE SEQUENCE [LARGE SCALE GENOMIC DNA]</scope>
    <source>
        <strain evidence="2">DSM 19732 / NBRC 101661 / EBR45</strain>
    </source>
</reference>
<dbReference type="EMBL" id="CP003065">
    <property type="protein sequence ID" value="AEV70503.1"/>
    <property type="molecule type" value="Genomic_DNA"/>
</dbReference>
<keyword evidence="2" id="KW-1185">Reference proteome</keyword>
<dbReference type="HOGENOM" id="CLU_123729_0_0_9"/>
<sequence>MVHVKDSKGLYEIKFDSTRRICYEKNSGFWRKEDIERYHDDYVKKVSHEFNGKPWAVCCDLRGYKTSNINEEMEKHTQWKVNSGMCCAAIIVSDTIVKMQLNKASGGKYPQMAFTSEQEADEWLRSKGF</sequence>
<proteinExistence type="predicted"/>